<dbReference type="SUPFAM" id="SSF52777">
    <property type="entry name" value="CoA-dependent acyltransferases"/>
    <property type="match status" value="1"/>
</dbReference>
<dbReference type="InterPro" id="IPR052058">
    <property type="entry name" value="Alcohol_O-acetyltransferase"/>
</dbReference>
<evidence type="ECO:0000313" key="2">
    <source>
        <dbReference type="Proteomes" id="UP000799424"/>
    </source>
</evidence>
<dbReference type="Gene3D" id="3.30.559.10">
    <property type="entry name" value="Chloramphenicol acetyltransferase-like domain"/>
    <property type="match status" value="1"/>
</dbReference>
<sequence length="500" mass="56912">MAATRSYAGKELRGMGCHEAYQLAMHTLDQYRGTIIACRYFPLPALVRPESLAVLKARFYDALSRVVLAQPHLQTGITGEDTKNPTFVGLERLDLRNHVQWITLDDASRFQQLYVESMQAQLDSRFENLASQPGWRVVVLHEIGVESIEILYVWNHTHHDGSSGKIFHETLLRHLNEVTSQDEDPIVESFENSDKWILNLPDPSDKLPPNPEILTSWPVSLGFALSELWKGLKPEWIFPPGETHARWAPIRASPYKTQFRNFTIDKHTVVNLISACRLRHTTLTGLIQALCLVSLSTALHDATGFASRTPYDLRNILPANTARYPWLNPKESMCNYVSVVEHEFDSKLVNTIRSRMLRNLTADVMNVIWSVSARVRREIQARLDARTRNDLIGIMRLCPDWNSQQRSEMRRMRYLSWLVTNLGVLDGESSTTVGNESWSLQRAELLLSAETPSAALSVSIMTVKGREMCVTCSWQDCVVEEELGERLMGDLERWLKAIGS</sequence>
<dbReference type="Gene3D" id="3.30.559.30">
    <property type="entry name" value="Nonribosomal peptide synthetase, condensation domain"/>
    <property type="match status" value="1"/>
</dbReference>
<dbReference type="InterPro" id="IPR023213">
    <property type="entry name" value="CAT-like_dom_sf"/>
</dbReference>
<dbReference type="Proteomes" id="UP000799424">
    <property type="component" value="Unassembled WGS sequence"/>
</dbReference>
<name>A0A6A6ZTV2_9PLEO</name>
<dbReference type="PANTHER" id="PTHR28037:SF1">
    <property type="entry name" value="ALCOHOL O-ACETYLTRANSFERASE 1-RELATED"/>
    <property type="match status" value="1"/>
</dbReference>
<dbReference type="Pfam" id="PF07247">
    <property type="entry name" value="AATase"/>
    <property type="match status" value="1"/>
</dbReference>
<dbReference type="EMBL" id="MU006230">
    <property type="protein sequence ID" value="KAF2824482.1"/>
    <property type="molecule type" value="Genomic_DNA"/>
</dbReference>
<evidence type="ECO:0000313" key="1">
    <source>
        <dbReference type="EMBL" id="KAF2824482.1"/>
    </source>
</evidence>
<organism evidence="1 2">
    <name type="scientific">Ophiobolus disseminans</name>
    <dbReference type="NCBI Taxonomy" id="1469910"/>
    <lineage>
        <taxon>Eukaryota</taxon>
        <taxon>Fungi</taxon>
        <taxon>Dikarya</taxon>
        <taxon>Ascomycota</taxon>
        <taxon>Pezizomycotina</taxon>
        <taxon>Dothideomycetes</taxon>
        <taxon>Pleosporomycetidae</taxon>
        <taxon>Pleosporales</taxon>
        <taxon>Pleosporineae</taxon>
        <taxon>Phaeosphaeriaceae</taxon>
        <taxon>Ophiobolus</taxon>
    </lineage>
</organism>
<dbReference type="GO" id="GO:0008080">
    <property type="term" value="F:N-acetyltransferase activity"/>
    <property type="evidence" value="ECO:0007669"/>
    <property type="project" value="TreeGrafter"/>
</dbReference>
<gene>
    <name evidence="1" type="ORF">CC86DRAFT_408559</name>
</gene>
<dbReference type="OrthoDB" id="2150604at2759"/>
<keyword evidence="2" id="KW-1185">Reference proteome</keyword>
<dbReference type="PANTHER" id="PTHR28037">
    <property type="entry name" value="ALCOHOL O-ACETYLTRANSFERASE 1-RELATED"/>
    <property type="match status" value="1"/>
</dbReference>
<accession>A0A6A6ZTV2</accession>
<dbReference type="AlphaFoldDB" id="A0A6A6ZTV2"/>
<evidence type="ECO:0008006" key="3">
    <source>
        <dbReference type="Google" id="ProtNLM"/>
    </source>
</evidence>
<dbReference type="InterPro" id="IPR010828">
    <property type="entry name" value="Atf2/Sli1-like"/>
</dbReference>
<proteinExistence type="predicted"/>
<reference evidence="1" key="1">
    <citation type="journal article" date="2020" name="Stud. Mycol.">
        <title>101 Dothideomycetes genomes: a test case for predicting lifestyles and emergence of pathogens.</title>
        <authorList>
            <person name="Haridas S."/>
            <person name="Albert R."/>
            <person name="Binder M."/>
            <person name="Bloem J."/>
            <person name="Labutti K."/>
            <person name="Salamov A."/>
            <person name="Andreopoulos B."/>
            <person name="Baker S."/>
            <person name="Barry K."/>
            <person name="Bills G."/>
            <person name="Bluhm B."/>
            <person name="Cannon C."/>
            <person name="Castanera R."/>
            <person name="Culley D."/>
            <person name="Daum C."/>
            <person name="Ezra D."/>
            <person name="Gonzalez J."/>
            <person name="Henrissat B."/>
            <person name="Kuo A."/>
            <person name="Liang C."/>
            <person name="Lipzen A."/>
            <person name="Lutzoni F."/>
            <person name="Magnuson J."/>
            <person name="Mondo S."/>
            <person name="Nolan M."/>
            <person name="Ohm R."/>
            <person name="Pangilinan J."/>
            <person name="Park H.-J."/>
            <person name="Ramirez L."/>
            <person name="Alfaro M."/>
            <person name="Sun H."/>
            <person name="Tritt A."/>
            <person name="Yoshinaga Y."/>
            <person name="Zwiers L.-H."/>
            <person name="Turgeon B."/>
            <person name="Goodwin S."/>
            <person name="Spatafora J."/>
            <person name="Crous P."/>
            <person name="Grigoriev I."/>
        </authorList>
    </citation>
    <scope>NUCLEOTIDE SEQUENCE</scope>
    <source>
        <strain evidence="1">CBS 113818</strain>
    </source>
</reference>
<protein>
    <recommendedName>
        <fullName evidence="3">Alcohol acetyltransferase</fullName>
    </recommendedName>
</protein>